<dbReference type="Proteomes" id="UP000607653">
    <property type="component" value="Unassembled WGS sequence"/>
</dbReference>
<accession>A0A822Y9J8</accession>
<evidence type="ECO:0000313" key="2">
    <source>
        <dbReference type="Proteomes" id="UP000607653"/>
    </source>
</evidence>
<evidence type="ECO:0000313" key="1">
    <source>
        <dbReference type="EMBL" id="DAD29220.1"/>
    </source>
</evidence>
<proteinExistence type="predicted"/>
<keyword evidence="2" id="KW-1185">Reference proteome</keyword>
<protein>
    <submittedName>
        <fullName evidence="1">Uncharacterized protein</fullName>
    </submittedName>
</protein>
<dbReference type="AlphaFoldDB" id="A0A822Y9J8"/>
<dbReference type="EMBL" id="DUZY01000002">
    <property type="protein sequence ID" value="DAD29220.1"/>
    <property type="molecule type" value="Genomic_DNA"/>
</dbReference>
<comment type="caution">
    <text evidence="1">The sequence shown here is derived from an EMBL/GenBank/DDBJ whole genome shotgun (WGS) entry which is preliminary data.</text>
</comment>
<gene>
    <name evidence="1" type="ORF">HUJ06_030688</name>
</gene>
<name>A0A822Y9J8_NELNU</name>
<reference evidence="1 2" key="1">
    <citation type="journal article" date="2020" name="Mol. Biol. Evol.">
        <title>Distinct Expression and Methylation Patterns for Genes with Different Fates following a Single Whole-Genome Duplication in Flowering Plants.</title>
        <authorList>
            <person name="Shi T."/>
            <person name="Rahmani R.S."/>
            <person name="Gugger P.F."/>
            <person name="Wang M."/>
            <person name="Li H."/>
            <person name="Zhang Y."/>
            <person name="Li Z."/>
            <person name="Wang Q."/>
            <person name="Van de Peer Y."/>
            <person name="Marchal K."/>
            <person name="Chen J."/>
        </authorList>
    </citation>
    <scope>NUCLEOTIDE SEQUENCE [LARGE SCALE GENOMIC DNA]</scope>
    <source>
        <tissue evidence="1">Leaf</tissue>
    </source>
</reference>
<sequence length="75" mass="8066">MLEAMDASLTLQPSSSSSILASPPLMESDFTLNNNNALSLTNLQDLEDLLSVGFTIKSLLEKTIRGSLPIANRLC</sequence>
<organism evidence="1 2">
    <name type="scientific">Nelumbo nucifera</name>
    <name type="common">Sacred lotus</name>
    <dbReference type="NCBI Taxonomy" id="4432"/>
    <lineage>
        <taxon>Eukaryota</taxon>
        <taxon>Viridiplantae</taxon>
        <taxon>Streptophyta</taxon>
        <taxon>Embryophyta</taxon>
        <taxon>Tracheophyta</taxon>
        <taxon>Spermatophyta</taxon>
        <taxon>Magnoliopsida</taxon>
        <taxon>Proteales</taxon>
        <taxon>Nelumbonaceae</taxon>
        <taxon>Nelumbo</taxon>
    </lineage>
</organism>